<keyword evidence="8" id="KW-0804">Transcription</keyword>
<evidence type="ECO:0000256" key="4">
    <source>
        <dbReference type="ARBA" id="ARBA00022771"/>
    </source>
</evidence>
<proteinExistence type="predicted"/>
<evidence type="ECO:0000256" key="8">
    <source>
        <dbReference type="ARBA" id="ARBA00023163"/>
    </source>
</evidence>
<reference evidence="13" key="2">
    <citation type="submission" date="2018-02" db="UniProtKB">
        <authorList>
            <consortium name="EnsemblPlants"/>
        </authorList>
    </citation>
    <scope>IDENTIFICATION</scope>
    <source>
        <strain evidence="13">Williams 82</strain>
    </source>
</reference>
<keyword evidence="4 10" id="KW-0863">Zinc-finger</keyword>
<keyword evidence="3" id="KW-0479">Metal-binding</keyword>
<dbReference type="InterPro" id="IPR025525">
    <property type="entry name" value="hAT-like_transposase_RNase-H"/>
</dbReference>
<dbReference type="SMART" id="SM00614">
    <property type="entry name" value="ZnF_BED"/>
    <property type="match status" value="1"/>
</dbReference>
<dbReference type="Pfam" id="PF05699">
    <property type="entry name" value="Dimer_Tnp_hAT"/>
    <property type="match status" value="1"/>
</dbReference>
<dbReference type="EnsemblPlants" id="KRH33375">
    <property type="protein sequence ID" value="KRH33375"/>
    <property type="gene ID" value="GLYMA_10G119000"/>
</dbReference>
<dbReference type="PANTHER" id="PTHR46481:SF8">
    <property type="entry name" value="ZINC FINGER BED DOMAIN-CONTAINING PROTEIN RICESLEEPER 1-LIKE"/>
    <property type="match status" value="1"/>
</dbReference>
<evidence type="ECO:0000313" key="12">
    <source>
        <dbReference type="EMBL" id="KRH33375.1"/>
    </source>
</evidence>
<dbReference type="SUPFAM" id="SSF53098">
    <property type="entry name" value="Ribonuclease H-like"/>
    <property type="match status" value="1"/>
</dbReference>
<dbReference type="PaxDb" id="3847-GLYMA10G23451.1"/>
<keyword evidence="14" id="KW-1185">Reference proteome</keyword>
<dbReference type="PROSITE" id="PS50808">
    <property type="entry name" value="ZF_BED"/>
    <property type="match status" value="1"/>
</dbReference>
<dbReference type="SUPFAM" id="SSF57667">
    <property type="entry name" value="beta-beta-alpha zinc fingers"/>
    <property type="match status" value="1"/>
</dbReference>
<evidence type="ECO:0000313" key="13">
    <source>
        <dbReference type="EnsemblPlants" id="KRH33375"/>
    </source>
</evidence>
<dbReference type="GO" id="GO:0005634">
    <property type="term" value="C:nucleus"/>
    <property type="evidence" value="ECO:0007669"/>
    <property type="project" value="UniProtKB-SubCell"/>
</dbReference>
<keyword evidence="7" id="KW-0238">DNA-binding</keyword>
<dbReference type="OMA" id="VETFICT"/>
<evidence type="ECO:0000259" key="11">
    <source>
        <dbReference type="PROSITE" id="PS50808"/>
    </source>
</evidence>
<dbReference type="GO" id="GO:0003677">
    <property type="term" value="F:DNA binding"/>
    <property type="evidence" value="ECO:0007669"/>
    <property type="project" value="UniProtKB-KW"/>
</dbReference>
<dbReference type="InterPro" id="IPR003656">
    <property type="entry name" value="Znf_BED"/>
</dbReference>
<accession>K7LIV3</accession>
<dbReference type="Pfam" id="PF02892">
    <property type="entry name" value="zf-BED"/>
    <property type="match status" value="1"/>
</dbReference>
<dbReference type="GO" id="GO:0046983">
    <property type="term" value="F:protein dimerization activity"/>
    <property type="evidence" value="ECO:0007669"/>
    <property type="project" value="InterPro"/>
</dbReference>
<dbReference type="GO" id="GO:0008270">
    <property type="term" value="F:zinc ion binding"/>
    <property type="evidence" value="ECO:0007669"/>
    <property type="project" value="UniProtKB-KW"/>
</dbReference>
<dbReference type="Proteomes" id="UP000008827">
    <property type="component" value="Chromosome 10"/>
</dbReference>
<evidence type="ECO:0000256" key="10">
    <source>
        <dbReference type="PROSITE-ProRule" id="PRU00027"/>
    </source>
</evidence>
<feature type="domain" description="BED-type" evidence="11">
    <location>
        <begin position="33"/>
        <end position="87"/>
    </location>
</feature>
<dbReference type="AlphaFoldDB" id="K7LIV3"/>
<organism evidence="12">
    <name type="scientific">Glycine max</name>
    <name type="common">Soybean</name>
    <name type="synonym">Glycine hispida</name>
    <dbReference type="NCBI Taxonomy" id="3847"/>
    <lineage>
        <taxon>Eukaryota</taxon>
        <taxon>Viridiplantae</taxon>
        <taxon>Streptophyta</taxon>
        <taxon>Embryophyta</taxon>
        <taxon>Tracheophyta</taxon>
        <taxon>Spermatophyta</taxon>
        <taxon>Magnoliopsida</taxon>
        <taxon>eudicotyledons</taxon>
        <taxon>Gunneridae</taxon>
        <taxon>Pentapetalae</taxon>
        <taxon>rosids</taxon>
        <taxon>fabids</taxon>
        <taxon>Fabales</taxon>
        <taxon>Fabaceae</taxon>
        <taxon>Papilionoideae</taxon>
        <taxon>50 kb inversion clade</taxon>
        <taxon>NPAAA clade</taxon>
        <taxon>indigoferoid/millettioid clade</taxon>
        <taxon>Phaseoleae</taxon>
        <taxon>Glycine</taxon>
        <taxon>Glycine subgen. Soja</taxon>
    </lineage>
</organism>
<evidence type="ECO:0000313" key="14">
    <source>
        <dbReference type="Proteomes" id="UP000008827"/>
    </source>
</evidence>
<sequence length="417" mass="48649">MSSNFLVSNTEVTTSPAITGSIIARPPHHNGRRNRSEAWNHFNQLEPTSDKRAQCKYCDVVINYENGTSSMLDHFNQDLCEMEMVKLFIEVELPFRLVEHPAFRRYSYTLQPKFNIWPRYTLSRKIVILWNTMNEKLKYFLLQHCRRVCLTTNAWTSPQNVSYMCLTTHFIDNNWKLHKKILGFRQKGYHIHMCCCACILNLIVNSRINEIDNFVLRIRAAMKYIRSSPSRLISLIECAERKNIDYKGHICLDVETRWNSTYLVLDATLKHRKAFSEFEFHDRKYANDMGLTIFLTTTFTHKMAKNMKEKYQKYCGDPNKLNILLLIVVVLAPRSKVKYINWAIDQLFDVDKAHGSKSRLKSSLKSLLNENNARELFAMPVSTVASESAFSTGGRMHDPFRSSLSHEKVETFICTQD</sequence>
<evidence type="ECO:0000256" key="6">
    <source>
        <dbReference type="ARBA" id="ARBA00023015"/>
    </source>
</evidence>
<evidence type="ECO:0000256" key="9">
    <source>
        <dbReference type="ARBA" id="ARBA00023242"/>
    </source>
</evidence>
<keyword evidence="6" id="KW-0805">Transcription regulation</keyword>
<dbReference type="InParanoid" id="K7LIV3"/>
<keyword evidence="5" id="KW-0862">Zinc</keyword>
<evidence type="ECO:0000256" key="7">
    <source>
        <dbReference type="ARBA" id="ARBA00023125"/>
    </source>
</evidence>
<comment type="subunit">
    <text evidence="2">Homodimer.</text>
</comment>
<dbReference type="InterPro" id="IPR052035">
    <property type="entry name" value="ZnF_BED_domain_contain"/>
</dbReference>
<dbReference type="InterPro" id="IPR008906">
    <property type="entry name" value="HATC_C_dom"/>
</dbReference>
<reference evidence="12" key="3">
    <citation type="submission" date="2018-07" db="EMBL/GenBank/DDBJ databases">
        <title>WGS assembly of Glycine max.</title>
        <authorList>
            <person name="Schmutz J."/>
            <person name="Cannon S."/>
            <person name="Schlueter J."/>
            <person name="Ma J."/>
            <person name="Mitros T."/>
            <person name="Nelson W."/>
            <person name="Hyten D."/>
            <person name="Song Q."/>
            <person name="Thelen J."/>
            <person name="Cheng J."/>
            <person name="Xu D."/>
            <person name="Hellsten U."/>
            <person name="May G."/>
            <person name="Yu Y."/>
            <person name="Sakurai T."/>
            <person name="Umezawa T."/>
            <person name="Bhattacharyya M."/>
            <person name="Sandhu D."/>
            <person name="Valliyodan B."/>
            <person name="Lindquist E."/>
            <person name="Peto M."/>
            <person name="Grant D."/>
            <person name="Shu S."/>
            <person name="Goodstein D."/>
            <person name="Barry K."/>
            <person name="Futrell-Griggs M."/>
            <person name="Abernathy B."/>
            <person name="Du J."/>
            <person name="Tian Z."/>
            <person name="Zhu L."/>
            <person name="Gill N."/>
            <person name="Joshi T."/>
            <person name="Libault M."/>
            <person name="Sethuraman A."/>
            <person name="Zhang X."/>
            <person name="Shinozaki K."/>
            <person name="Nguyen H."/>
            <person name="Wing R."/>
            <person name="Cregan P."/>
            <person name="Specht J."/>
            <person name="Grimwood J."/>
            <person name="Rokhsar D."/>
            <person name="Stacey G."/>
            <person name="Shoemaker R."/>
            <person name="Jackson S."/>
        </authorList>
    </citation>
    <scope>NUCLEOTIDE SEQUENCE</scope>
    <source>
        <tissue evidence="12">Callus</tissue>
    </source>
</reference>
<evidence type="ECO:0000256" key="1">
    <source>
        <dbReference type="ARBA" id="ARBA00004123"/>
    </source>
</evidence>
<evidence type="ECO:0000256" key="2">
    <source>
        <dbReference type="ARBA" id="ARBA00011738"/>
    </source>
</evidence>
<dbReference type="InterPro" id="IPR036236">
    <property type="entry name" value="Znf_C2H2_sf"/>
</dbReference>
<protein>
    <recommendedName>
        <fullName evidence="11">BED-type domain-containing protein</fullName>
    </recommendedName>
</protein>
<dbReference type="EMBL" id="CM000843">
    <property type="protein sequence ID" value="KRH33375.1"/>
    <property type="molecule type" value="Genomic_DNA"/>
</dbReference>
<dbReference type="Gramene" id="KRH33375">
    <property type="protein sequence ID" value="KRH33375"/>
    <property type="gene ID" value="GLYMA_10G119000"/>
</dbReference>
<evidence type="ECO:0000256" key="5">
    <source>
        <dbReference type="ARBA" id="ARBA00022833"/>
    </source>
</evidence>
<dbReference type="PANTHER" id="PTHR46481">
    <property type="entry name" value="ZINC FINGER BED DOMAIN-CONTAINING PROTEIN 4"/>
    <property type="match status" value="1"/>
</dbReference>
<dbReference type="InterPro" id="IPR012337">
    <property type="entry name" value="RNaseH-like_sf"/>
</dbReference>
<reference evidence="12 13" key="1">
    <citation type="journal article" date="2010" name="Nature">
        <title>Genome sequence of the palaeopolyploid soybean.</title>
        <authorList>
            <person name="Schmutz J."/>
            <person name="Cannon S.B."/>
            <person name="Schlueter J."/>
            <person name="Ma J."/>
            <person name="Mitros T."/>
            <person name="Nelson W."/>
            <person name="Hyten D.L."/>
            <person name="Song Q."/>
            <person name="Thelen J.J."/>
            <person name="Cheng J."/>
            <person name="Xu D."/>
            <person name="Hellsten U."/>
            <person name="May G.D."/>
            <person name="Yu Y."/>
            <person name="Sakurai T."/>
            <person name="Umezawa T."/>
            <person name="Bhattacharyya M.K."/>
            <person name="Sandhu D."/>
            <person name="Valliyodan B."/>
            <person name="Lindquist E."/>
            <person name="Peto M."/>
            <person name="Grant D."/>
            <person name="Shu S."/>
            <person name="Goodstein D."/>
            <person name="Barry K."/>
            <person name="Futrell-Griggs M."/>
            <person name="Abernathy B."/>
            <person name="Du J."/>
            <person name="Tian Z."/>
            <person name="Zhu L."/>
            <person name="Gill N."/>
            <person name="Joshi T."/>
            <person name="Libault M."/>
            <person name="Sethuraman A."/>
            <person name="Zhang X.-C."/>
            <person name="Shinozaki K."/>
            <person name="Nguyen H.T."/>
            <person name="Wing R.A."/>
            <person name="Cregan P."/>
            <person name="Specht J."/>
            <person name="Grimwood J."/>
            <person name="Rokhsar D."/>
            <person name="Stacey G."/>
            <person name="Shoemaker R.C."/>
            <person name="Jackson S.A."/>
        </authorList>
    </citation>
    <scope>NUCLEOTIDE SEQUENCE</scope>
    <source>
        <strain evidence="13">cv. Williams 82</strain>
        <tissue evidence="12">Callus</tissue>
    </source>
</reference>
<dbReference type="HOGENOM" id="CLU_009123_1_5_1"/>
<comment type="subcellular location">
    <subcellularLocation>
        <location evidence="1">Nucleus</location>
    </subcellularLocation>
</comment>
<gene>
    <name evidence="12" type="ORF">GLYMA_10G119000</name>
</gene>
<evidence type="ECO:0000256" key="3">
    <source>
        <dbReference type="ARBA" id="ARBA00022723"/>
    </source>
</evidence>
<dbReference type="Pfam" id="PF14372">
    <property type="entry name" value="hAT-like_RNase-H"/>
    <property type="match status" value="1"/>
</dbReference>
<keyword evidence="9" id="KW-0539">Nucleus</keyword>
<dbReference type="eggNOG" id="KOG1121">
    <property type="taxonomic scope" value="Eukaryota"/>
</dbReference>
<name>K7LIV3_SOYBN</name>